<feature type="transmembrane region" description="Helical" evidence="9">
    <location>
        <begin position="146"/>
        <end position="168"/>
    </location>
</feature>
<feature type="transmembrane region" description="Helical" evidence="9">
    <location>
        <begin position="36"/>
        <end position="53"/>
    </location>
</feature>
<evidence type="ECO:0000256" key="3">
    <source>
        <dbReference type="ARBA" id="ARBA00004687"/>
    </source>
</evidence>
<feature type="transmembrane region" description="Helical" evidence="9">
    <location>
        <begin position="227"/>
        <end position="244"/>
    </location>
</feature>
<evidence type="ECO:0000256" key="1">
    <source>
        <dbReference type="ARBA" id="ARBA00002531"/>
    </source>
</evidence>
<dbReference type="EC" id="2.3.-.-" evidence="9"/>
<comment type="function">
    <text evidence="9">A acetyltransferase, which acetylates the inositol ring of phosphatidylinositol during biosynthesis of GPI-anchor.</text>
</comment>
<keyword evidence="12" id="KW-1185">Reference proteome</keyword>
<evidence type="ECO:0000256" key="5">
    <source>
        <dbReference type="ARBA" id="ARBA00022502"/>
    </source>
</evidence>
<dbReference type="Proteomes" id="UP000016923">
    <property type="component" value="Unassembled WGS sequence"/>
</dbReference>
<feature type="transmembrane region" description="Helical" evidence="9">
    <location>
        <begin position="285"/>
        <end position="304"/>
    </location>
</feature>
<evidence type="ECO:0000256" key="7">
    <source>
        <dbReference type="ARBA" id="ARBA00022989"/>
    </source>
</evidence>
<dbReference type="InterPro" id="IPR009447">
    <property type="entry name" value="PIGW/GWT1"/>
</dbReference>
<evidence type="ECO:0000256" key="2">
    <source>
        <dbReference type="ARBA" id="ARBA00004477"/>
    </source>
</evidence>
<feature type="transmembrane region" description="Helical" evidence="9">
    <location>
        <begin position="324"/>
        <end position="345"/>
    </location>
</feature>
<dbReference type="GO" id="GO:0006506">
    <property type="term" value="P:GPI anchor biosynthetic process"/>
    <property type="evidence" value="ECO:0007669"/>
    <property type="project" value="UniProtKB-UniPathway"/>
</dbReference>
<evidence type="ECO:0000313" key="11">
    <source>
        <dbReference type="EMBL" id="EPE09583.1"/>
    </source>
</evidence>
<comment type="function">
    <text evidence="1">Probable acetyltransferase, which acetylates the inositol ring of phosphatidylinositol during biosynthesis of GPI-anchor.</text>
</comment>
<dbReference type="OMA" id="GLYVMQP"/>
<keyword evidence="9" id="KW-0012">Acyltransferase</keyword>
<dbReference type="HOGENOM" id="CLU_020802_2_2_1"/>
<evidence type="ECO:0000256" key="10">
    <source>
        <dbReference type="SAM" id="MobiDB-lite"/>
    </source>
</evidence>
<dbReference type="PANTHER" id="PTHR20661:SF0">
    <property type="entry name" value="PHOSPHATIDYLINOSITOL-GLYCAN BIOSYNTHESIS CLASS W PROTEIN"/>
    <property type="match status" value="1"/>
</dbReference>
<feature type="compositionally biased region" description="Basic residues" evidence="10">
    <location>
        <begin position="117"/>
        <end position="126"/>
    </location>
</feature>
<dbReference type="UniPathway" id="UPA00196"/>
<dbReference type="PIRSF" id="PIRSF017321">
    <property type="entry name" value="GWT1"/>
    <property type="match status" value="1"/>
</dbReference>
<dbReference type="GO" id="GO:0005789">
    <property type="term" value="C:endoplasmic reticulum membrane"/>
    <property type="evidence" value="ECO:0007669"/>
    <property type="project" value="UniProtKB-SubCell"/>
</dbReference>
<accession>S3CSF9</accession>
<keyword evidence="6 9" id="KW-0812">Transmembrane</keyword>
<feature type="transmembrane region" description="Helical" evidence="9">
    <location>
        <begin position="463"/>
        <end position="483"/>
    </location>
</feature>
<dbReference type="Pfam" id="PF06423">
    <property type="entry name" value="GWT1"/>
    <property type="match status" value="1"/>
</dbReference>
<evidence type="ECO:0000256" key="8">
    <source>
        <dbReference type="ARBA" id="ARBA00023136"/>
    </source>
</evidence>
<comment type="subcellular location">
    <subcellularLocation>
        <location evidence="2 9">Endoplasmic reticulum membrane</location>
        <topology evidence="2 9">Multi-pass membrane protein</topology>
    </subcellularLocation>
</comment>
<dbReference type="PANTHER" id="PTHR20661">
    <property type="entry name" value="PHOSPHATIDYLINOSITOL-GLYCAN BIOSYNTHESIS CLASS W PROTEIN"/>
    <property type="match status" value="1"/>
</dbReference>
<dbReference type="EMBL" id="KE148147">
    <property type="protein sequence ID" value="EPE09583.1"/>
    <property type="molecule type" value="Genomic_DNA"/>
</dbReference>
<feature type="transmembrane region" description="Helical" evidence="9">
    <location>
        <begin position="256"/>
        <end position="273"/>
    </location>
</feature>
<feature type="transmembrane region" description="Helical" evidence="9">
    <location>
        <begin position="489"/>
        <end position="511"/>
    </location>
</feature>
<dbReference type="STRING" id="1262450.S3CSF9"/>
<feature type="region of interest" description="Disordered" evidence="10">
    <location>
        <begin position="117"/>
        <end position="137"/>
    </location>
</feature>
<feature type="transmembrane region" description="Helical" evidence="9">
    <location>
        <begin position="91"/>
        <end position="108"/>
    </location>
</feature>
<keyword evidence="9" id="KW-0808">Transferase</keyword>
<evidence type="ECO:0000313" key="12">
    <source>
        <dbReference type="Proteomes" id="UP000016923"/>
    </source>
</evidence>
<reference evidence="11 12" key="1">
    <citation type="journal article" date="2013" name="BMC Genomics">
        <title>The genome and transcriptome of the pine saprophyte Ophiostoma piceae, and a comparison with the bark beetle-associated pine pathogen Grosmannia clavigera.</title>
        <authorList>
            <person name="Haridas S."/>
            <person name="Wang Y."/>
            <person name="Lim L."/>
            <person name="Massoumi Alamouti S."/>
            <person name="Jackman S."/>
            <person name="Docking R."/>
            <person name="Robertson G."/>
            <person name="Birol I."/>
            <person name="Bohlmann J."/>
            <person name="Breuil C."/>
        </authorList>
    </citation>
    <scope>NUCLEOTIDE SEQUENCE [LARGE SCALE GENOMIC DNA]</scope>
    <source>
        <strain evidence="11 12">UAMH 11346</strain>
    </source>
</reference>
<comment type="pathway">
    <text evidence="3 9">Glycolipid biosynthesis; glycosylphosphatidylinositol-anchor biosynthesis.</text>
</comment>
<dbReference type="AlphaFoldDB" id="S3CSF9"/>
<protein>
    <recommendedName>
        <fullName evidence="9">GPI-anchored wall transfer protein</fullName>
        <ecNumber evidence="9">2.3.-.-</ecNumber>
    </recommendedName>
</protein>
<name>S3CSF9_OPHP1</name>
<sequence>MAEPGSAAAAAAAASNYKKLKEDFVSNLSGGSASEVSLVTAVAPATILLWSVLQRRRSFFRPYTPFGFLIDFLLNAGGILVTITAYADTPLLLNGLLIGMALFVFALPRDVDEPRSRKVAKKPRAAKGKDSKASGKQVSSALPKKAFLTTYRGAMMVVTCLAILAVDFRIFPRRFAKVETWGTSLMDMGVGSFVFSAGVVAARSVLKERIDGRVTPLGRRLLTSLRHSLPLLVLGIVRLISVKGLDYAEHVTEYGVHWNFFFTLGLLPPFVAVSQSALQVIPSSAALALLLSGVYQVALETTSLKAYVLTAPRVDLISKNREGLASFIGYLAIFLAGQDTGMYLLPRSAPSTSKSLKSKSTSAWLWQTIKANPLPAWAVTWWVLHQLTIGVPYGLGLTESRRIANLPYVLWVLSFNTQQLSMFYLVDKYVFGEGPATADAEEEAAAHDEATSLVLRAYNRNGLVVFLLANLLTGLVNLTVPTLDVTRPVASSILFAYAGVITVVAVALEVYGITIKL</sequence>
<feature type="transmembrane region" description="Helical" evidence="9">
    <location>
        <begin position="65"/>
        <end position="85"/>
    </location>
</feature>
<evidence type="ECO:0000256" key="4">
    <source>
        <dbReference type="ARBA" id="ARBA00007559"/>
    </source>
</evidence>
<gene>
    <name evidence="11" type="ORF">F503_07359</name>
</gene>
<keyword evidence="7 9" id="KW-1133">Transmembrane helix</keyword>
<proteinExistence type="inferred from homology"/>
<keyword evidence="8 9" id="KW-0472">Membrane</keyword>
<dbReference type="GO" id="GO:0072659">
    <property type="term" value="P:protein localization to plasma membrane"/>
    <property type="evidence" value="ECO:0007669"/>
    <property type="project" value="TreeGrafter"/>
</dbReference>
<feature type="transmembrane region" description="Helical" evidence="9">
    <location>
        <begin position="188"/>
        <end position="206"/>
    </location>
</feature>
<keyword evidence="9" id="KW-0256">Endoplasmic reticulum</keyword>
<evidence type="ECO:0000256" key="9">
    <source>
        <dbReference type="RuleBase" id="RU280819"/>
    </source>
</evidence>
<comment type="similarity">
    <text evidence="4 9">Belongs to the PIGW family.</text>
</comment>
<keyword evidence="5 9" id="KW-0337">GPI-anchor biosynthesis</keyword>
<organism evidence="11 12">
    <name type="scientific">Ophiostoma piceae (strain UAMH 11346)</name>
    <name type="common">Sap stain fungus</name>
    <dbReference type="NCBI Taxonomy" id="1262450"/>
    <lineage>
        <taxon>Eukaryota</taxon>
        <taxon>Fungi</taxon>
        <taxon>Dikarya</taxon>
        <taxon>Ascomycota</taxon>
        <taxon>Pezizomycotina</taxon>
        <taxon>Sordariomycetes</taxon>
        <taxon>Sordariomycetidae</taxon>
        <taxon>Ophiostomatales</taxon>
        <taxon>Ophiostomataceae</taxon>
        <taxon>Ophiostoma</taxon>
    </lineage>
</organism>
<dbReference type="eggNOG" id="KOG0411">
    <property type="taxonomic scope" value="Eukaryota"/>
</dbReference>
<dbReference type="VEuPathDB" id="FungiDB:F503_07359"/>
<dbReference type="OrthoDB" id="15270at2759"/>
<evidence type="ECO:0000256" key="6">
    <source>
        <dbReference type="ARBA" id="ARBA00022692"/>
    </source>
</evidence>
<dbReference type="GO" id="GO:0032216">
    <property type="term" value="F:glucosaminyl-phosphatidylinositol O-acyltransferase activity"/>
    <property type="evidence" value="ECO:0007669"/>
    <property type="project" value="TreeGrafter"/>
</dbReference>